<keyword evidence="2" id="KW-0812">Transmembrane</keyword>
<dbReference type="PANTHER" id="PTHR38426:SF1">
    <property type="entry name" value="MAINTENANCE OF TELOMERE CAPPING PROTEIN 4"/>
    <property type="match status" value="1"/>
</dbReference>
<dbReference type="AlphaFoldDB" id="A0AAX6MB10"/>
<feature type="compositionally biased region" description="Polar residues" evidence="1">
    <location>
        <begin position="498"/>
        <end position="516"/>
    </location>
</feature>
<dbReference type="InterPro" id="IPR038769">
    <property type="entry name" value="MTC4"/>
</dbReference>
<keyword evidence="2" id="KW-0472">Membrane</keyword>
<feature type="region of interest" description="Disordered" evidence="1">
    <location>
        <begin position="329"/>
        <end position="359"/>
    </location>
</feature>
<feature type="region of interest" description="Disordered" evidence="1">
    <location>
        <begin position="936"/>
        <end position="1043"/>
    </location>
</feature>
<feature type="compositionally biased region" description="Basic and acidic residues" evidence="1">
    <location>
        <begin position="607"/>
        <end position="634"/>
    </location>
</feature>
<keyword evidence="4" id="KW-1185">Reference proteome</keyword>
<feature type="compositionally biased region" description="Basic and acidic residues" evidence="1">
    <location>
        <begin position="748"/>
        <end position="773"/>
    </location>
</feature>
<feature type="compositionally biased region" description="Low complexity" evidence="1">
    <location>
        <begin position="334"/>
        <end position="350"/>
    </location>
</feature>
<dbReference type="Proteomes" id="UP001369815">
    <property type="component" value="Unassembled WGS sequence"/>
</dbReference>
<keyword evidence="2" id="KW-1133">Transmembrane helix</keyword>
<feature type="compositionally biased region" description="Polar residues" evidence="1">
    <location>
        <begin position="35"/>
        <end position="54"/>
    </location>
</feature>
<feature type="transmembrane region" description="Helical" evidence="2">
    <location>
        <begin position="1204"/>
        <end position="1223"/>
    </location>
</feature>
<feature type="compositionally biased region" description="Polar residues" evidence="1">
    <location>
        <begin position="138"/>
        <end position="148"/>
    </location>
</feature>
<feature type="compositionally biased region" description="Basic residues" evidence="1">
    <location>
        <begin position="797"/>
        <end position="807"/>
    </location>
</feature>
<feature type="compositionally biased region" description="Basic and acidic residues" evidence="1">
    <location>
        <begin position="656"/>
        <end position="673"/>
    </location>
</feature>
<feature type="transmembrane region" description="Helical" evidence="2">
    <location>
        <begin position="1229"/>
        <end position="1249"/>
    </location>
</feature>
<dbReference type="EMBL" id="JBANMG010000009">
    <property type="protein sequence ID" value="KAK6949382.1"/>
    <property type="molecule type" value="Genomic_DNA"/>
</dbReference>
<feature type="compositionally biased region" description="Polar residues" evidence="1">
    <location>
        <begin position="243"/>
        <end position="261"/>
    </location>
</feature>
<gene>
    <name evidence="3" type="ORF">Daesc_009457</name>
</gene>
<evidence type="ECO:0000256" key="2">
    <source>
        <dbReference type="SAM" id="Phobius"/>
    </source>
</evidence>
<sequence length="1251" mass="139121">MGTMKENSGDSFATYQSRLPTPRSSHSRGSYEVGESSTAASLNEPSIGTTTLAYSSRVDPDESNASPHAPDQGGRDLNHEVHRRRRSHKPRSSGGFLLANPLINEPPKQRSTSRDDGHRRSRIPVDSRKGKGSLAVPDQSNARSTSPTGLGIDGQEMRRSSDGQARQTLSPAPEEERRHSHGGRGISRIPTPTPRPSTAPLDVDSTQIVNMALNLSESRRLAERRNMSSPIPPRLAQLPDSLSGGSLKQHLQQQRRTSRNISPRPDKGLSPRIMSASSVVSPLQSFDQDGGYQYHFSSSTLNRAQKAKEYLELMAQYRRLLQFLPPLKQDARSRPSSSGISTSSGPLGSPLNPITGAPQVTLGRTYNPLQYIRNRKVRARERRAIDGEAQGFADVSRVTDWIDEAATTAATSALSLGSSPLPHFPGAHEHPDQDFPPSNIPRPISTVAKPKRLRIDWTIDPADMLADAYWLEQGDNKYLIEDRHYSKIFPRKPEAQAPVSNQTNEPVTSAPSASSTKEGDSGDIAAVSETDHASPTKLEFEMPLLSARDRARQKLQDLRGMHHKPNASHSHDFLRFRKGSSPDTSDSESDRKKRNRTGTISASGTDLLEKQMMDMLAKEADEEQKVSDETDTGRLKQLPARMATPEKASHTPEPIHNPKDSRVEVIDSYDKVGRGRVSQGSPVGSGRASLEVPGQNYRLSMDSSRPESPETRPRGRNLYMPTIGMDISPPNSRPGSPSRKPFSRVKSIFRDRSKERERGADYLAREKGDRIDSPIEQPELLSPSTGTTERIGSPDRRRSKSLTRKLNPRNTNEGHKPQRSMGSIKMKADEQPGLRSIFKGGAKLDGMIRGGVSKVTDFLWKKDSDTEDTSSPSSSDDSDSDSKRGRIRNSFTLSRSNSRRRDESNRQKNYLDVMPPFKSASVSYDKPISGELEPLALAHTTSRPKRSPRFDRLKPPRIDVRKASPPSELEHVRSHQIRDSDISDTESRPRDSIDKPRDTSTDLTEIPPLPASQNRPRLGSRALSGSARHWSVSNGSQTSRGTQISRSEIARIRALIVCSGIKAMEISRRAHEQYALSTLDDKTVGLPWTDIRQFLPDKSANVVVSETQLYPATARILSDTITRSIQASETSTARFAGETVPALYRRVDALHARVGGDLMEMTRRAADEADEVNRDLVDAQRLKAKRVTDTMDKMLRRRRRRFRWARRAGWLAVEWVLVGFMWYVWFVVMLARIVLGVGKGVVGVVRWLLWL</sequence>
<accession>A0AAX6MB10</accession>
<organism evidence="3 4">
    <name type="scientific">Daldinia eschscholtzii</name>
    <dbReference type="NCBI Taxonomy" id="292717"/>
    <lineage>
        <taxon>Eukaryota</taxon>
        <taxon>Fungi</taxon>
        <taxon>Dikarya</taxon>
        <taxon>Ascomycota</taxon>
        <taxon>Pezizomycotina</taxon>
        <taxon>Sordariomycetes</taxon>
        <taxon>Xylariomycetidae</taxon>
        <taxon>Xylariales</taxon>
        <taxon>Hypoxylaceae</taxon>
        <taxon>Daldinia</taxon>
    </lineage>
</organism>
<feature type="compositionally biased region" description="Basic and acidic residues" evidence="1">
    <location>
        <begin position="112"/>
        <end position="129"/>
    </location>
</feature>
<comment type="caution">
    <text evidence="3">The sequence shown here is derived from an EMBL/GenBank/DDBJ whole genome shotgun (WGS) entry which is preliminary data.</text>
</comment>
<evidence type="ECO:0000313" key="3">
    <source>
        <dbReference type="EMBL" id="KAK6949382.1"/>
    </source>
</evidence>
<feature type="region of interest" description="Disordered" evidence="1">
    <location>
        <begin position="491"/>
        <end position="522"/>
    </location>
</feature>
<feature type="compositionally biased region" description="Basic and acidic residues" evidence="1">
    <location>
        <begin position="948"/>
        <end position="1000"/>
    </location>
</feature>
<feature type="compositionally biased region" description="Low complexity" evidence="1">
    <location>
        <begin position="728"/>
        <end position="740"/>
    </location>
</feature>
<proteinExistence type="predicted"/>
<evidence type="ECO:0000256" key="1">
    <source>
        <dbReference type="SAM" id="MobiDB-lite"/>
    </source>
</evidence>
<reference evidence="3 4" key="1">
    <citation type="journal article" date="2024" name="Front Chem Biol">
        <title>Unveiling the potential of Daldinia eschscholtzii MFLUCC 19-0629 through bioactivity and bioinformatics studies for enhanced sustainable agriculture production.</title>
        <authorList>
            <person name="Brooks S."/>
            <person name="Weaver J.A."/>
            <person name="Klomchit A."/>
            <person name="Alharthi S.A."/>
            <person name="Onlamun T."/>
            <person name="Nurani R."/>
            <person name="Vong T.K."/>
            <person name="Alberti F."/>
            <person name="Greco C."/>
        </authorList>
    </citation>
    <scope>NUCLEOTIDE SEQUENCE [LARGE SCALE GENOMIC DNA]</scope>
    <source>
        <strain evidence="3">MFLUCC 19-0629</strain>
    </source>
</reference>
<name>A0AAX6MB10_9PEZI</name>
<feature type="compositionally biased region" description="Basic residues" evidence="1">
    <location>
        <begin position="81"/>
        <end position="91"/>
    </location>
</feature>
<feature type="compositionally biased region" description="Polar residues" evidence="1">
    <location>
        <begin position="1"/>
        <end position="28"/>
    </location>
</feature>
<feature type="region of interest" description="Disordered" evidence="1">
    <location>
        <begin position="421"/>
        <end position="440"/>
    </location>
</feature>
<feature type="region of interest" description="Disordered" evidence="1">
    <location>
        <begin position="224"/>
        <end position="272"/>
    </location>
</feature>
<feature type="compositionally biased region" description="Polar residues" evidence="1">
    <location>
        <begin position="1031"/>
        <end position="1043"/>
    </location>
</feature>
<evidence type="ECO:0000313" key="4">
    <source>
        <dbReference type="Proteomes" id="UP001369815"/>
    </source>
</evidence>
<feature type="region of interest" description="Disordered" evidence="1">
    <location>
        <begin position="862"/>
        <end position="914"/>
    </location>
</feature>
<dbReference type="PANTHER" id="PTHR38426">
    <property type="entry name" value="MAINTENANCE OF TELOMERE CAPPING PROTEIN 4"/>
    <property type="match status" value="1"/>
</dbReference>
<protein>
    <submittedName>
        <fullName evidence="3">Uncharacterized protein</fullName>
    </submittedName>
</protein>
<feature type="region of interest" description="Disordered" evidence="1">
    <location>
        <begin position="562"/>
        <end position="833"/>
    </location>
</feature>
<feature type="region of interest" description="Disordered" evidence="1">
    <location>
        <begin position="1"/>
        <end position="205"/>
    </location>
</feature>
<feature type="compositionally biased region" description="Basic and acidic residues" evidence="1">
    <location>
        <begin position="704"/>
        <end position="713"/>
    </location>
</feature>